<dbReference type="GO" id="GO:0015031">
    <property type="term" value="P:protein transport"/>
    <property type="evidence" value="ECO:0007669"/>
    <property type="project" value="UniProtKB-KW"/>
</dbReference>
<accession>J8Q464</accession>
<name>J8Q464_SACAR</name>
<evidence type="ECO:0000256" key="4">
    <source>
        <dbReference type="ARBA" id="ARBA00023034"/>
    </source>
</evidence>
<keyword evidence="4" id="KW-0333">Golgi apparatus</keyword>
<dbReference type="Pfam" id="PF24597">
    <property type="entry name" value="TPR_DOP1_M"/>
    <property type="match status" value="1"/>
</dbReference>
<dbReference type="InterPro" id="IPR056457">
    <property type="entry name" value="DOP1_C"/>
</dbReference>
<organism evidence="10 11">
    <name type="scientific">Saccharomyces arboricola (strain H-6 / AS 2.3317 / CBS 10644)</name>
    <name type="common">Yeast</name>
    <dbReference type="NCBI Taxonomy" id="1160507"/>
    <lineage>
        <taxon>Eukaryota</taxon>
        <taxon>Fungi</taxon>
        <taxon>Dikarya</taxon>
        <taxon>Ascomycota</taxon>
        <taxon>Saccharomycotina</taxon>
        <taxon>Saccharomycetes</taxon>
        <taxon>Saccharomycetales</taxon>
        <taxon>Saccharomycetaceae</taxon>
        <taxon>Saccharomyces</taxon>
    </lineage>
</organism>
<evidence type="ECO:0000259" key="8">
    <source>
        <dbReference type="Pfam" id="PF24597"/>
    </source>
</evidence>
<dbReference type="Pfam" id="PF04118">
    <property type="entry name" value="Dopey_N"/>
    <property type="match status" value="1"/>
</dbReference>
<evidence type="ECO:0000256" key="1">
    <source>
        <dbReference type="ARBA" id="ARBA00004395"/>
    </source>
</evidence>
<feature type="domain" description="DOP1-like C-terminal" evidence="9">
    <location>
        <begin position="1249"/>
        <end position="1680"/>
    </location>
</feature>
<dbReference type="Pfam" id="PF24598">
    <property type="entry name" value="DOP1_C"/>
    <property type="match status" value="1"/>
</dbReference>
<feature type="domain" description="DOP1-like middle TPR" evidence="8">
    <location>
        <begin position="384"/>
        <end position="569"/>
    </location>
</feature>
<keyword evidence="5" id="KW-0472">Membrane</keyword>
<keyword evidence="3" id="KW-0653">Protein transport</keyword>
<comment type="similarity">
    <text evidence="6">Belongs to the DOP1 family.</text>
</comment>
<dbReference type="InterPro" id="IPR007249">
    <property type="entry name" value="DOP1_N"/>
</dbReference>
<dbReference type="GO" id="GO:0005802">
    <property type="term" value="C:trans-Golgi network"/>
    <property type="evidence" value="ECO:0007669"/>
    <property type="project" value="TreeGrafter"/>
</dbReference>
<evidence type="ECO:0000256" key="5">
    <source>
        <dbReference type="ARBA" id="ARBA00023136"/>
    </source>
</evidence>
<evidence type="ECO:0000256" key="6">
    <source>
        <dbReference type="ARBA" id="ARBA00046326"/>
    </source>
</evidence>
<evidence type="ECO:0000256" key="2">
    <source>
        <dbReference type="ARBA" id="ARBA00022448"/>
    </source>
</evidence>
<evidence type="ECO:0000313" key="10">
    <source>
        <dbReference type="EMBL" id="EJS42399.1"/>
    </source>
</evidence>
<dbReference type="PANTHER" id="PTHR14042">
    <property type="entry name" value="DOPEY-RELATED"/>
    <property type="match status" value="1"/>
</dbReference>
<reference evidence="10 11" key="1">
    <citation type="journal article" date="2013" name="BMC Genomics">
        <title>High quality de novo sequencing and assembly of the Saccharomyces arboricolus genome.</title>
        <authorList>
            <person name="Liti G."/>
            <person name="Nguyen Ba A.N."/>
            <person name="Blythe M."/>
            <person name="Mueller C.A."/>
            <person name="Bergstroem A."/>
            <person name="Cubillos F.A."/>
            <person name="Dafhnis-Calas F."/>
            <person name="Khoshraftar S."/>
            <person name="Malla S."/>
            <person name="Mehta N."/>
            <person name="Siow C.C."/>
            <person name="Warringer J."/>
            <person name="Moses A.M."/>
            <person name="Louis E.J."/>
            <person name="Nieduszynski C.A."/>
        </authorList>
    </citation>
    <scope>NUCLEOTIDE SEQUENCE [LARGE SCALE GENOMIC DNA]</scope>
    <source>
        <strain evidence="11">H-6 / AS 2.3317 / CBS 10644</strain>
    </source>
</reference>
<keyword evidence="11" id="KW-1185">Reference proteome</keyword>
<dbReference type="OrthoDB" id="297643at2759"/>
<gene>
    <name evidence="10" type="ORF">SU7_2567</name>
</gene>
<dbReference type="GO" id="GO:0005829">
    <property type="term" value="C:cytosol"/>
    <property type="evidence" value="ECO:0007669"/>
    <property type="project" value="GOC"/>
</dbReference>
<dbReference type="InterPro" id="IPR040314">
    <property type="entry name" value="DOP1"/>
</dbReference>
<comment type="caution">
    <text evidence="10">The sequence shown here is derived from an EMBL/GenBank/DDBJ whole genome shotgun (WGS) entry which is preliminary data.</text>
</comment>
<dbReference type="PANTHER" id="PTHR14042:SF24">
    <property type="entry name" value="PROTEIN DOPEY-1 HOMOLOG"/>
    <property type="match status" value="1"/>
</dbReference>
<feature type="domain" description="DOP1 N-terminal" evidence="7">
    <location>
        <begin position="18"/>
        <end position="355"/>
    </location>
</feature>
<dbReference type="GO" id="GO:0005768">
    <property type="term" value="C:endosome"/>
    <property type="evidence" value="ECO:0007669"/>
    <property type="project" value="TreeGrafter"/>
</dbReference>
<dbReference type="Proteomes" id="UP000006968">
    <property type="component" value="Chromosome XIII"/>
</dbReference>
<evidence type="ECO:0000313" key="11">
    <source>
        <dbReference type="Proteomes" id="UP000006968"/>
    </source>
</evidence>
<dbReference type="HOGENOM" id="CLU_001197_1_0_1"/>
<evidence type="ECO:0000259" key="7">
    <source>
        <dbReference type="Pfam" id="PF04118"/>
    </source>
</evidence>
<dbReference type="InterPro" id="IPR056458">
    <property type="entry name" value="TPR_DOP1_M"/>
</dbReference>
<sequence>MSLPLKPLTIDSNNKQLDSKQKKFRANVERALERFDSVTEWADYIASLGTLLKALQSWSPKFQNVRYYVPSPYQVSRRLTSSLSPALPAGVHQKTLEVYTYIFEHIGLETLATECNIWIPGILPLMTYASMSVRSHLIELYDNYILQLPQATLRLLVRPLISSLLPGIDDESSDFLPLTLKLIETLQENLADDSLFWQTVFLVMTANKGRRLGGLTWLTRKFPSLNAVPHLVNQVKNEVEEDTSETGTIDSHLDRKKKKEEAFKILLPTAKDLVTPEPGLLIRCLVGCLEDENDILIKRSVLDLLLQRLRLDSPVLNVLITAEDKKLLIMSCCRTALSKDMSLNRRIWNWLLGPTAGGLLNSNGGTSISDATSSNSEKDESSVYFTNYGLGALLEGLKDLLSTEESVLIAFKISMAVMDRWEIGSLVIPELFIPLLFSSENFRHNEQIMKTARTFFDNVETNIIWGKLFQKIEDVRNLKILDFVLTNFNIGNDEEIIVRHLPLILMALLALPSSDTNTQEIYELQKFSLYNKLLSYIPERALLPLSHSKLSHDDDLSSEELLAKIHGFYANVSNPSSLSERENINERLPPFTTEDLTFLIAKFIHKKLLSSLTDLENINESSKLFITIFEKIPESEEPKGVSHPSWSDKQLIQRISEAIPKLCASANDAKSKEIVGIVEVFCNYLYLRMEFIDSMKLLKVIMLAVWQSLKDPHHQILGVKNLKTLNRFIPPKFIESALVYTFVEEGDISERLGVLDLLWIQLDSNTNLIRHPLELILGELFDDQNPFYLTVSKWISSIVNSGSAARLFYILTDNILKVSHLEKETLDERDDLDMLTYALQMLAYVLKTNNGRVRKVFSTELTSIKSLDIWKNENVSTYKCLLLVMLMRFLNIKNNTHAKSIRSALILLDILLDGTEENFKDIVIFLLQMSSKYIAEEGIESQLIAVSLLDIVSKVLRLSHDNGIKLDIFDDNAAHLKYIDYLVTSVSNMKSPLIVTAYVKLLSESIVYFENSIFRMILPLSASLVQCVQRLFALEKKEGGYCQPVALLLGGLEELLEISHGYLVTDEREGYFSGSNSKGDFIQSVVSNVFSSDSSNEESRIQGERDVILQSFRQVISCCLDIWYWAHSISGKSNNESTLDVTNHNSYKFKFKSKKLLETLFLLEPLELLENLINIGPDDVTVTLVHVLDGNKPAMTIPHLLYGVIIRYNRTASVKFSNRDGNTKSNTTRLTRGEPSMLKRLSGESIIAFLFNYVDSVENSAVEEFYGDFLLFFREVATNYNLYSDVSLSILKLVALISEKISRTQFGEQKRVRREISDVFFKYLPSAFINFPNLYRGHPASFKDLEFVVWRVQYIVNDQVGGDKFNTTLSTIVSQCLTPYIKPKSEKAIPRYVLELAVVIAHLGSKVKSWRLLIAELFQNDKKLSVIGSDQTWEKIIYEWSVYPENKSKILNDLMLEIGSKRSGVAPTLITFNLGSDSEVEYKCQNLRKISYLLMISSNDAYLLEFSSLISCIFQYLISKDIKLKASCWVLLRVLLLRFSESHFNDHWSMISYCLQTNLQEFYESLQIQSEVDSQAILQLCKTLDLLLLLNMEGFTSTNEWIFVIDTINCVYKTNSFVALVDEIAEFKDYELTKTDDLELPTTLKDGLPLLRGIHKIKWYSQLRNFFQNLSYVHYEKVYGLGTVDLYGCGEDLKNDILS</sequence>
<dbReference type="GO" id="GO:0000139">
    <property type="term" value="C:Golgi membrane"/>
    <property type="evidence" value="ECO:0007669"/>
    <property type="project" value="UniProtKB-SubCell"/>
</dbReference>
<comment type="subcellular location">
    <subcellularLocation>
        <location evidence="1">Golgi apparatus membrane</location>
        <topology evidence="1">Peripheral membrane protein</topology>
    </subcellularLocation>
</comment>
<dbReference type="EMBL" id="ALIE01000151">
    <property type="protein sequence ID" value="EJS42399.1"/>
    <property type="molecule type" value="Genomic_DNA"/>
</dbReference>
<evidence type="ECO:0000259" key="9">
    <source>
        <dbReference type="Pfam" id="PF24598"/>
    </source>
</evidence>
<proteinExistence type="inferred from homology"/>
<protein>
    <submittedName>
        <fullName evidence="10">Dop1p</fullName>
    </submittedName>
</protein>
<keyword evidence="2" id="KW-0813">Transport</keyword>
<evidence type="ECO:0000256" key="3">
    <source>
        <dbReference type="ARBA" id="ARBA00022927"/>
    </source>
</evidence>
<dbReference type="GO" id="GO:0006895">
    <property type="term" value="P:Golgi to endosome transport"/>
    <property type="evidence" value="ECO:0007669"/>
    <property type="project" value="InterPro"/>
</dbReference>